<dbReference type="SUPFAM" id="SSF52833">
    <property type="entry name" value="Thioredoxin-like"/>
    <property type="match status" value="1"/>
</dbReference>
<comment type="caution">
    <text evidence="11">The sequence shown here is derived from an EMBL/GenBank/DDBJ whole genome shotgun (WGS) entry which is preliminary data.</text>
</comment>
<feature type="site" description="Contributes to redox potential value" evidence="8">
    <location>
        <position position="25"/>
    </location>
</feature>
<evidence type="ECO:0000313" key="11">
    <source>
        <dbReference type="EMBL" id="TDE42119.1"/>
    </source>
</evidence>
<dbReference type="RefSeq" id="WP_131917169.1">
    <property type="nucleotide sequence ID" value="NZ_SMLG01000013.1"/>
</dbReference>
<evidence type="ECO:0000256" key="6">
    <source>
        <dbReference type="NCBIfam" id="TIGR01068"/>
    </source>
</evidence>
<evidence type="ECO:0000256" key="5">
    <source>
        <dbReference type="ARBA" id="ARBA00023284"/>
    </source>
</evidence>
<dbReference type="InterPro" id="IPR017937">
    <property type="entry name" value="Thioredoxin_CS"/>
</dbReference>
<evidence type="ECO:0000313" key="12">
    <source>
        <dbReference type="Proteomes" id="UP000294814"/>
    </source>
</evidence>
<dbReference type="EMBL" id="SMLG01000013">
    <property type="protein sequence ID" value="TDE42119.1"/>
    <property type="molecule type" value="Genomic_DNA"/>
</dbReference>
<dbReference type="OrthoDB" id="9790390at2"/>
<name>A0A4R5F3U9_9FLAO</name>
<feature type="active site" description="Nucleophile" evidence="8">
    <location>
        <position position="26"/>
    </location>
</feature>
<dbReference type="PANTHER" id="PTHR45663">
    <property type="entry name" value="GEO12009P1"/>
    <property type="match status" value="1"/>
</dbReference>
<comment type="similarity">
    <text evidence="1 7">Belongs to the thioredoxin family.</text>
</comment>
<dbReference type="FunFam" id="3.40.30.10:FF:000001">
    <property type="entry name" value="Thioredoxin"/>
    <property type="match status" value="1"/>
</dbReference>
<evidence type="ECO:0000256" key="9">
    <source>
        <dbReference type="PIRSR" id="PIRSR000077-4"/>
    </source>
</evidence>
<dbReference type="GO" id="GO:0015035">
    <property type="term" value="F:protein-disulfide reductase activity"/>
    <property type="evidence" value="ECO:0007669"/>
    <property type="project" value="UniProtKB-UniRule"/>
</dbReference>
<dbReference type="Gene3D" id="3.40.30.10">
    <property type="entry name" value="Glutaredoxin"/>
    <property type="match status" value="1"/>
</dbReference>
<evidence type="ECO:0000256" key="2">
    <source>
        <dbReference type="ARBA" id="ARBA00022448"/>
    </source>
</evidence>
<evidence type="ECO:0000256" key="1">
    <source>
        <dbReference type="ARBA" id="ARBA00008987"/>
    </source>
</evidence>
<feature type="active site" description="Nucleophile" evidence="8">
    <location>
        <position position="23"/>
    </location>
</feature>
<dbReference type="PRINTS" id="PR00421">
    <property type="entry name" value="THIOREDOXIN"/>
</dbReference>
<evidence type="ECO:0000256" key="3">
    <source>
        <dbReference type="ARBA" id="ARBA00022982"/>
    </source>
</evidence>
<keyword evidence="5 9" id="KW-0676">Redox-active center</keyword>
<dbReference type="PROSITE" id="PS51352">
    <property type="entry name" value="THIOREDOXIN_2"/>
    <property type="match status" value="1"/>
</dbReference>
<dbReference type="PIRSF" id="PIRSF000077">
    <property type="entry name" value="Thioredoxin"/>
    <property type="match status" value="1"/>
</dbReference>
<keyword evidence="12" id="KW-1185">Reference proteome</keyword>
<dbReference type="CDD" id="cd02947">
    <property type="entry name" value="TRX_family"/>
    <property type="match status" value="1"/>
</dbReference>
<dbReference type="InterPro" id="IPR013766">
    <property type="entry name" value="Thioredoxin_domain"/>
</dbReference>
<dbReference type="PROSITE" id="PS00194">
    <property type="entry name" value="THIOREDOXIN_1"/>
    <property type="match status" value="1"/>
</dbReference>
<reference evidence="11 12" key="1">
    <citation type="submission" date="2019-03" db="EMBL/GenBank/DDBJ databases">
        <title>Novel species of Flavobacterium.</title>
        <authorList>
            <person name="Liu Q."/>
            <person name="Xin Y.-H."/>
        </authorList>
    </citation>
    <scope>NUCLEOTIDE SEQUENCE [LARGE SCALE GENOMIC DNA]</scope>
    <source>
        <strain evidence="11 12">LB3P52</strain>
    </source>
</reference>
<evidence type="ECO:0000256" key="7">
    <source>
        <dbReference type="PIRNR" id="PIRNR000077"/>
    </source>
</evidence>
<dbReference type="Proteomes" id="UP000294814">
    <property type="component" value="Unassembled WGS sequence"/>
</dbReference>
<feature type="disulfide bond" description="Redox-active" evidence="9">
    <location>
        <begin position="23"/>
        <end position="26"/>
    </location>
</feature>
<proteinExistence type="inferred from homology"/>
<dbReference type="InterPro" id="IPR036249">
    <property type="entry name" value="Thioredoxin-like_sf"/>
</dbReference>
<keyword evidence="3" id="KW-0249">Electron transport</keyword>
<dbReference type="AlphaFoldDB" id="A0A4R5F3U9"/>
<feature type="site" description="Contributes to redox potential value" evidence="8">
    <location>
        <position position="24"/>
    </location>
</feature>
<feature type="site" description="Deprotonates C-terminal active site Cys" evidence="8">
    <location>
        <position position="17"/>
    </location>
</feature>
<keyword evidence="4 9" id="KW-1015">Disulfide bond</keyword>
<evidence type="ECO:0000256" key="4">
    <source>
        <dbReference type="ARBA" id="ARBA00023157"/>
    </source>
</evidence>
<dbReference type="InterPro" id="IPR005746">
    <property type="entry name" value="Thioredoxin"/>
</dbReference>
<evidence type="ECO:0000259" key="10">
    <source>
        <dbReference type="PROSITE" id="PS51352"/>
    </source>
</evidence>
<dbReference type="PANTHER" id="PTHR45663:SF11">
    <property type="entry name" value="GEO12009P1"/>
    <property type="match status" value="1"/>
</dbReference>
<feature type="domain" description="Thioredoxin" evidence="10">
    <location>
        <begin position="1"/>
        <end position="99"/>
    </location>
</feature>
<dbReference type="GO" id="GO:0005737">
    <property type="term" value="C:cytoplasm"/>
    <property type="evidence" value="ECO:0007669"/>
    <property type="project" value="TreeGrafter"/>
</dbReference>
<evidence type="ECO:0000256" key="8">
    <source>
        <dbReference type="PIRSR" id="PIRSR000077-1"/>
    </source>
</evidence>
<dbReference type="NCBIfam" id="TIGR01068">
    <property type="entry name" value="thioredoxin"/>
    <property type="match status" value="1"/>
</dbReference>
<keyword evidence="2" id="KW-0813">Transport</keyword>
<accession>A0A4R5F3U9</accession>
<organism evidence="11 12">
    <name type="scientific">Flavobacterium rhamnosiphilum</name>
    <dbReference type="NCBI Taxonomy" id="2541724"/>
    <lineage>
        <taxon>Bacteria</taxon>
        <taxon>Pseudomonadati</taxon>
        <taxon>Bacteroidota</taxon>
        <taxon>Flavobacteriia</taxon>
        <taxon>Flavobacteriales</taxon>
        <taxon>Flavobacteriaceae</taxon>
        <taxon>Flavobacterium</taxon>
    </lineage>
</organism>
<dbReference type="Pfam" id="PF00085">
    <property type="entry name" value="Thioredoxin"/>
    <property type="match status" value="1"/>
</dbReference>
<protein>
    <recommendedName>
        <fullName evidence="6 7">Thioredoxin</fullName>
    </recommendedName>
</protein>
<gene>
    <name evidence="11" type="primary">trxA</name>
    <name evidence="11" type="ORF">E0I26_14550</name>
</gene>
<sequence>MSNFDTIINSGKPVLIDFFATWCGPCKMLSPILREVKESLGENVSIIKIDVDKNQQISSQYQVRGVPTMILFQNGKQLWRQSGVLSKEEIIKIILEKSNK</sequence>